<dbReference type="Gene3D" id="3.30.420.40">
    <property type="match status" value="1"/>
</dbReference>
<organism evidence="2 3">
    <name type="scientific">Leptolyngbya cf. ectocarpi LEGE 11479</name>
    <dbReference type="NCBI Taxonomy" id="1828722"/>
    <lineage>
        <taxon>Bacteria</taxon>
        <taxon>Bacillati</taxon>
        <taxon>Cyanobacteriota</taxon>
        <taxon>Cyanophyceae</taxon>
        <taxon>Leptolyngbyales</taxon>
        <taxon>Leptolyngbyaceae</taxon>
        <taxon>Leptolyngbya group</taxon>
        <taxon>Leptolyngbya</taxon>
    </lineage>
</organism>
<protein>
    <submittedName>
        <fullName evidence="2">Uncharacterized protein</fullName>
    </submittedName>
</protein>
<dbReference type="Proteomes" id="UP000615026">
    <property type="component" value="Unassembled WGS sequence"/>
</dbReference>
<reference evidence="2" key="1">
    <citation type="submission" date="2020-10" db="EMBL/GenBank/DDBJ databases">
        <authorList>
            <person name="Castelo-Branco R."/>
            <person name="Eusebio N."/>
            <person name="Adriana R."/>
            <person name="Vieira A."/>
            <person name="Brugerolle De Fraissinette N."/>
            <person name="Rezende De Castro R."/>
            <person name="Schneider M.P."/>
            <person name="Vasconcelos V."/>
            <person name="Leao P.N."/>
        </authorList>
    </citation>
    <scope>NUCLEOTIDE SEQUENCE</scope>
    <source>
        <strain evidence="2">LEGE 11479</strain>
    </source>
</reference>
<sequence>MLSFPAVEEAAPHLESASIPDLPLDFLADELTTEPPAPDDFLEAEQQAFWQTVTDDDETTAAVAQPLEDAPSSSPNPLQIDELVPPETALEEPEETEPEKTVTEGALETGIPDADLDDLLRLDAPTLPSDATTDENKLDLEPLDELFGQSSLSELDAVLEGDTSVDSTASPGAADALTELDLGMSASPELLVPDLVPDVEVPDVPDTLPSEIVEANALDLDTTEAVAPTPSVTADLPGEFSPVDLEGDWFLGLDVGSTGLSAVLMNRRTGQVYPLYWQTSSEETKHFRLPAMAVMTATQETVAVGYDALGDLEDLLDAFGSQIPELIGVNRLKPLLKVAVGHGQTLATSDPWLRWSDTVELPMLQVLQAMVALLKHLVDQGQAVGLEGDSLAQVWEKLQGVIVGYPTNWPDTYSFNLREAVLAAGLIHQPEQILFVEDAIATVLSGLPDPSNVAIAETVSLSRQPSLYNCQWEDGTVVISGGAVMTELGLVSLPKDLASLDYADFALRSFAYAGDALDQDIVCQLLLPDERRQPLSGANPATHWDWQGHLSTEDADWEQLSLDDLTLPAVGHIDWGQRYRLQQRLLSSNLGQSLLAAARHLKLALQQQNQVQITLAGQRWLIKRRHLENLIFLPYIQRINRYLNVLLSQHTVDAQAIKQVICTGGSASLPAIARWLRQKFPNATIIQDTYASELPQSCSRVAYGLVNLARYAQVLNVTRQQYSDYFLLMELLRVFPQQPLPVGAIMHLLEQRGINTQACHLHILALLEGHLPPGLVPTAADRGLICDRTTDLPTYHSLLKTPLFRKTVTESGGHIYIPNEAQAEQLRAYFNRLLIDKTQTLEEPLLAQLEVLA</sequence>
<dbReference type="Gene3D" id="3.90.640.10">
    <property type="entry name" value="Actin, Chain A, domain 4"/>
    <property type="match status" value="1"/>
</dbReference>
<keyword evidence="3" id="KW-1185">Reference proteome</keyword>
<dbReference type="InterPro" id="IPR043129">
    <property type="entry name" value="ATPase_NBD"/>
</dbReference>
<dbReference type="AlphaFoldDB" id="A0A929A061"/>
<evidence type="ECO:0000313" key="2">
    <source>
        <dbReference type="EMBL" id="MBE9070645.1"/>
    </source>
</evidence>
<accession>A0A929A061</accession>
<dbReference type="SUPFAM" id="SSF53067">
    <property type="entry name" value="Actin-like ATPase domain"/>
    <property type="match status" value="2"/>
</dbReference>
<gene>
    <name evidence="2" type="ORF">IQ260_28805</name>
</gene>
<feature type="region of interest" description="Disordered" evidence="1">
    <location>
        <begin position="88"/>
        <end position="117"/>
    </location>
</feature>
<comment type="caution">
    <text evidence="2">The sequence shown here is derived from an EMBL/GenBank/DDBJ whole genome shotgun (WGS) entry which is preliminary data.</text>
</comment>
<evidence type="ECO:0000313" key="3">
    <source>
        <dbReference type="Proteomes" id="UP000615026"/>
    </source>
</evidence>
<proteinExistence type="predicted"/>
<dbReference type="PANTHER" id="PTHR42749:SF1">
    <property type="entry name" value="CELL SHAPE-DETERMINING PROTEIN MREB"/>
    <property type="match status" value="1"/>
</dbReference>
<evidence type="ECO:0000256" key="1">
    <source>
        <dbReference type="SAM" id="MobiDB-lite"/>
    </source>
</evidence>
<dbReference type="EMBL" id="JADEXP010000486">
    <property type="protein sequence ID" value="MBE9070645.1"/>
    <property type="molecule type" value="Genomic_DNA"/>
</dbReference>
<dbReference type="PANTHER" id="PTHR42749">
    <property type="entry name" value="CELL SHAPE-DETERMINING PROTEIN MREB"/>
    <property type="match status" value="1"/>
</dbReference>
<name>A0A929A061_LEPEC</name>
<feature type="region of interest" description="Disordered" evidence="1">
    <location>
        <begin position="1"/>
        <end position="21"/>
    </location>
</feature>